<feature type="transmembrane region" description="Helical" evidence="1">
    <location>
        <begin position="382"/>
        <end position="401"/>
    </location>
</feature>
<feature type="transmembrane region" description="Helical" evidence="1">
    <location>
        <begin position="348"/>
        <end position="370"/>
    </location>
</feature>
<reference evidence="2 3" key="1">
    <citation type="submission" date="2018-03" db="EMBL/GenBank/DDBJ databases">
        <title>Mesoflavibacter sp. HG37 and Mesoflavibacter sp. HG96 sp.nov., two marine bacteria isolated from seawater of Western Pacific Ocean.</title>
        <authorList>
            <person name="Cheng H."/>
            <person name="Wu Y.-H."/>
            <person name="Guo L.-L."/>
            <person name="Xu X.-W."/>
        </authorList>
    </citation>
    <scope>NUCLEOTIDE SEQUENCE [LARGE SCALE GENOMIC DNA]</scope>
    <source>
        <strain evidence="2 3">KCTC 32269</strain>
    </source>
</reference>
<evidence type="ECO:0008006" key="4">
    <source>
        <dbReference type="Google" id="ProtNLM"/>
    </source>
</evidence>
<organism evidence="2 3">
    <name type="scientific">Aurantibacter aestuarii</name>
    <dbReference type="NCBI Taxonomy" id="1266046"/>
    <lineage>
        <taxon>Bacteria</taxon>
        <taxon>Pseudomonadati</taxon>
        <taxon>Bacteroidota</taxon>
        <taxon>Flavobacteriia</taxon>
        <taxon>Flavobacteriales</taxon>
        <taxon>Flavobacteriaceae</taxon>
        <taxon>Aurantibacter</taxon>
    </lineage>
</organism>
<dbReference type="EMBL" id="PXOQ01000019">
    <property type="protein sequence ID" value="PSG86078.1"/>
    <property type="molecule type" value="Genomic_DNA"/>
</dbReference>
<feature type="transmembrane region" description="Helical" evidence="1">
    <location>
        <begin position="69"/>
        <end position="90"/>
    </location>
</feature>
<keyword evidence="1" id="KW-0472">Membrane</keyword>
<evidence type="ECO:0000313" key="2">
    <source>
        <dbReference type="EMBL" id="PSG86078.1"/>
    </source>
</evidence>
<keyword evidence="1" id="KW-0812">Transmembrane</keyword>
<protein>
    <recommendedName>
        <fullName evidence="4">Glycosyltransferase RgtA/B/C/D-like domain-containing protein</fullName>
    </recommendedName>
</protein>
<evidence type="ECO:0000256" key="1">
    <source>
        <dbReference type="SAM" id="Phobius"/>
    </source>
</evidence>
<keyword evidence="3" id="KW-1185">Reference proteome</keyword>
<feature type="transmembrane region" description="Helical" evidence="1">
    <location>
        <begin position="408"/>
        <end position="426"/>
    </location>
</feature>
<keyword evidence="1" id="KW-1133">Transmembrane helix</keyword>
<feature type="transmembrane region" description="Helical" evidence="1">
    <location>
        <begin position="154"/>
        <end position="184"/>
    </location>
</feature>
<feature type="transmembrane region" description="Helical" evidence="1">
    <location>
        <begin position="196"/>
        <end position="212"/>
    </location>
</feature>
<dbReference type="Proteomes" id="UP000238426">
    <property type="component" value="Unassembled WGS sequence"/>
</dbReference>
<feature type="transmembrane region" description="Helical" evidence="1">
    <location>
        <begin position="96"/>
        <end position="117"/>
    </location>
</feature>
<proteinExistence type="predicted"/>
<sequence>MTAVRKYVSSLSKLHSISLALYLATFAFVMLKDPVLGNDSFSYNVMEISRFPGYAVFMRVLLKIFGVNLYTHIIILIHVLFGLTAIHVFTNKLNQIFKLTFVQNIGVLLLLLFPFFTKPLLANDVASEGICYPLYLSIITYSIKVVFQRQFYKIYFLALLLIALTITRGQFVIVPIIIAFIFILKERYRFRKKPQLTVIILLLLVPFVTNMLDKSYRKVVHGYFVKTPYSYVNAVALPLFVSKKDDFKTLKNEDYKEIFKFSYKRIDSLNLLNSKVEGSLEEKYMRFHENFPLICNQNIHMGGVDYYMNKGFSRAEAYIKTEEACKAIMFNSIRHNFKNYISIYYTNVIYGFRSVFIALFFLITALWSFIKVIKKFELDTGFILFTSLLVISNALIVAVACHSISRYLVYNYFSIIIIPLLLIRRLPFFKNS</sequence>
<dbReference type="AlphaFoldDB" id="A0A2T1N4M4"/>
<evidence type="ECO:0000313" key="3">
    <source>
        <dbReference type="Proteomes" id="UP000238426"/>
    </source>
</evidence>
<accession>A0A2T1N4M4</accession>
<feature type="transmembrane region" description="Helical" evidence="1">
    <location>
        <begin position="12"/>
        <end position="31"/>
    </location>
</feature>
<name>A0A2T1N4M4_9FLAO</name>
<comment type="caution">
    <text evidence="2">The sequence shown here is derived from an EMBL/GenBank/DDBJ whole genome shotgun (WGS) entry which is preliminary data.</text>
</comment>
<feature type="transmembrane region" description="Helical" evidence="1">
    <location>
        <begin position="129"/>
        <end position="148"/>
    </location>
</feature>
<gene>
    <name evidence="2" type="ORF">C7H52_13090</name>
</gene>